<dbReference type="CDD" id="cd18634">
    <property type="entry name" value="CD_CDY"/>
    <property type="match status" value="1"/>
</dbReference>
<evidence type="ECO:0000259" key="4">
    <source>
        <dbReference type="PROSITE" id="PS50013"/>
    </source>
</evidence>
<dbReference type="InterPro" id="IPR023780">
    <property type="entry name" value="Chromo_domain"/>
</dbReference>
<dbReference type="SMART" id="SM00298">
    <property type="entry name" value="CHROMO"/>
    <property type="match status" value="1"/>
</dbReference>
<sequence>MASGDLYEVDRIVDKRKNKKGKWEYLIRWKGYGSNEDTWEPEHHLQHCEEFIHQFNALHIHKDRRPKQQGKHSGGPRFLSRTGPGEAVRGRGGAAQEEKAWSSRGSRRAKAEEDRCRE</sequence>
<feature type="compositionally biased region" description="Basic and acidic residues" evidence="3">
    <location>
        <begin position="109"/>
        <end position="118"/>
    </location>
</feature>
<feature type="compositionally biased region" description="Basic residues" evidence="3">
    <location>
        <begin position="61"/>
        <end position="70"/>
    </location>
</feature>
<dbReference type="PROSITE" id="PS50013">
    <property type="entry name" value="CHROMO_2"/>
    <property type="match status" value="1"/>
</dbReference>
<protein>
    <recommendedName>
        <fullName evidence="4">Chromo domain-containing protein</fullName>
    </recommendedName>
</protein>
<name>A0A9D3MK94_ANGAN</name>
<reference evidence="5" key="1">
    <citation type="submission" date="2021-01" db="EMBL/GenBank/DDBJ databases">
        <title>A chromosome-scale assembly of European eel, Anguilla anguilla.</title>
        <authorList>
            <person name="Henkel C."/>
            <person name="Jong-Raadsen S.A."/>
            <person name="Dufour S."/>
            <person name="Weltzien F.-A."/>
            <person name="Palstra A.P."/>
            <person name="Pelster B."/>
            <person name="Spaink H.P."/>
            <person name="Van Den Thillart G.E."/>
            <person name="Jansen H."/>
            <person name="Zahm M."/>
            <person name="Klopp C."/>
            <person name="Cedric C."/>
            <person name="Louis A."/>
            <person name="Berthelot C."/>
            <person name="Parey E."/>
            <person name="Roest Crollius H."/>
            <person name="Montfort J."/>
            <person name="Robinson-Rechavi M."/>
            <person name="Bucao C."/>
            <person name="Bouchez O."/>
            <person name="Gislard M."/>
            <person name="Lluch J."/>
            <person name="Milhes M."/>
            <person name="Lampietro C."/>
            <person name="Lopez Roques C."/>
            <person name="Donnadieu C."/>
            <person name="Braasch I."/>
            <person name="Desvignes T."/>
            <person name="Postlethwait J."/>
            <person name="Bobe J."/>
            <person name="Guiguen Y."/>
            <person name="Dirks R."/>
        </authorList>
    </citation>
    <scope>NUCLEOTIDE SEQUENCE</scope>
    <source>
        <strain evidence="5">Tag_6206</strain>
        <tissue evidence="5">Liver</tissue>
    </source>
</reference>
<gene>
    <name evidence="5" type="ORF">ANANG_G00103920</name>
</gene>
<evidence type="ECO:0000256" key="2">
    <source>
        <dbReference type="ARBA" id="ARBA00023242"/>
    </source>
</evidence>
<organism evidence="5 6">
    <name type="scientific">Anguilla anguilla</name>
    <name type="common">European freshwater eel</name>
    <name type="synonym">Muraena anguilla</name>
    <dbReference type="NCBI Taxonomy" id="7936"/>
    <lineage>
        <taxon>Eukaryota</taxon>
        <taxon>Metazoa</taxon>
        <taxon>Chordata</taxon>
        <taxon>Craniata</taxon>
        <taxon>Vertebrata</taxon>
        <taxon>Euteleostomi</taxon>
        <taxon>Actinopterygii</taxon>
        <taxon>Neopterygii</taxon>
        <taxon>Teleostei</taxon>
        <taxon>Anguilliformes</taxon>
        <taxon>Anguillidae</taxon>
        <taxon>Anguilla</taxon>
    </lineage>
</organism>
<dbReference type="InterPro" id="IPR051219">
    <property type="entry name" value="Heterochromatin_chromo-domain"/>
</dbReference>
<keyword evidence="6" id="KW-1185">Reference proteome</keyword>
<evidence type="ECO:0000256" key="3">
    <source>
        <dbReference type="SAM" id="MobiDB-lite"/>
    </source>
</evidence>
<dbReference type="PROSITE" id="PS00598">
    <property type="entry name" value="CHROMO_1"/>
    <property type="match status" value="1"/>
</dbReference>
<dbReference type="SUPFAM" id="SSF54160">
    <property type="entry name" value="Chromo domain-like"/>
    <property type="match status" value="1"/>
</dbReference>
<keyword evidence="2" id="KW-0539">Nucleus</keyword>
<dbReference type="Pfam" id="PF00385">
    <property type="entry name" value="Chromo"/>
    <property type="match status" value="1"/>
</dbReference>
<evidence type="ECO:0000256" key="1">
    <source>
        <dbReference type="ARBA" id="ARBA00004123"/>
    </source>
</evidence>
<dbReference type="PRINTS" id="PR00504">
    <property type="entry name" value="CHROMODOMAIN"/>
</dbReference>
<proteinExistence type="predicted"/>
<feature type="domain" description="Chromo" evidence="4">
    <location>
        <begin position="7"/>
        <end position="67"/>
    </location>
</feature>
<dbReference type="InterPro" id="IPR000953">
    <property type="entry name" value="Chromo/chromo_shadow_dom"/>
</dbReference>
<comment type="caution">
    <text evidence="5">The sequence shown here is derived from an EMBL/GenBank/DDBJ whole genome shotgun (WGS) entry which is preliminary data.</text>
</comment>
<dbReference type="AlphaFoldDB" id="A0A9D3MK94"/>
<dbReference type="PANTHER" id="PTHR22812">
    <property type="entry name" value="CHROMOBOX PROTEIN"/>
    <property type="match status" value="1"/>
</dbReference>
<dbReference type="Proteomes" id="UP001044222">
    <property type="component" value="Unassembled WGS sequence"/>
</dbReference>
<dbReference type="Gene3D" id="2.40.50.40">
    <property type="match status" value="1"/>
</dbReference>
<feature type="region of interest" description="Disordered" evidence="3">
    <location>
        <begin position="61"/>
        <end position="118"/>
    </location>
</feature>
<dbReference type="EMBL" id="JAFIRN010000005">
    <property type="protein sequence ID" value="KAG5848860.1"/>
    <property type="molecule type" value="Genomic_DNA"/>
</dbReference>
<dbReference type="InterPro" id="IPR023779">
    <property type="entry name" value="Chromodomain_CS"/>
</dbReference>
<dbReference type="InterPro" id="IPR017984">
    <property type="entry name" value="Chromo_dom_subgr"/>
</dbReference>
<dbReference type="GO" id="GO:0005634">
    <property type="term" value="C:nucleus"/>
    <property type="evidence" value="ECO:0007669"/>
    <property type="project" value="UniProtKB-SubCell"/>
</dbReference>
<evidence type="ECO:0000313" key="6">
    <source>
        <dbReference type="Proteomes" id="UP001044222"/>
    </source>
</evidence>
<dbReference type="InterPro" id="IPR016197">
    <property type="entry name" value="Chromo-like_dom_sf"/>
</dbReference>
<accession>A0A9D3MK94</accession>
<evidence type="ECO:0000313" key="5">
    <source>
        <dbReference type="EMBL" id="KAG5848860.1"/>
    </source>
</evidence>
<comment type="subcellular location">
    <subcellularLocation>
        <location evidence="1">Nucleus</location>
    </subcellularLocation>
</comment>